<dbReference type="GO" id="GO:0009061">
    <property type="term" value="P:anaerobic respiration"/>
    <property type="evidence" value="ECO:0007669"/>
    <property type="project" value="TreeGrafter"/>
</dbReference>
<accession>A0A1M5VNW4</accession>
<gene>
    <name evidence="15" type="ORF">SAMN02745207_02398</name>
</gene>
<dbReference type="InterPro" id="IPR006137">
    <property type="entry name" value="NADH_UbQ_OxRdtase-like_20kDa"/>
</dbReference>
<evidence type="ECO:0000256" key="5">
    <source>
        <dbReference type="ARBA" id="ARBA00011771"/>
    </source>
</evidence>
<evidence type="ECO:0000313" key="15">
    <source>
        <dbReference type="EMBL" id="SHH76917.1"/>
    </source>
</evidence>
<evidence type="ECO:0000256" key="9">
    <source>
        <dbReference type="ARBA" id="ARBA00023002"/>
    </source>
</evidence>
<dbReference type="PANTHER" id="PTHR30013:SF7">
    <property type="entry name" value="HYDROGENASE-2 SMALL CHAIN"/>
    <property type="match status" value="1"/>
</dbReference>
<evidence type="ECO:0000256" key="10">
    <source>
        <dbReference type="ARBA" id="ARBA00023004"/>
    </source>
</evidence>
<dbReference type="STRING" id="1121316.SAMN02745207_02398"/>
<evidence type="ECO:0000256" key="2">
    <source>
        <dbReference type="ARBA" id="ARBA00001966"/>
    </source>
</evidence>
<evidence type="ECO:0000256" key="3">
    <source>
        <dbReference type="ARBA" id="ARBA00004196"/>
    </source>
</evidence>
<dbReference type="GO" id="GO:0046872">
    <property type="term" value="F:metal ion binding"/>
    <property type="evidence" value="ECO:0007669"/>
    <property type="project" value="UniProtKB-KW"/>
</dbReference>
<dbReference type="InterPro" id="IPR027394">
    <property type="entry name" value="Cytochrome-c3_hydrogenase_C"/>
</dbReference>
<comment type="subcellular location">
    <subcellularLocation>
        <location evidence="3">Cell envelope</location>
    </subcellularLocation>
</comment>
<dbReference type="GO" id="GO:0051539">
    <property type="term" value="F:4 iron, 4 sulfur cluster binding"/>
    <property type="evidence" value="ECO:0007669"/>
    <property type="project" value="UniProtKB-KW"/>
</dbReference>
<dbReference type="Gene3D" id="3.40.50.700">
    <property type="entry name" value="NADH:ubiquinone oxidoreductase-like, 20kDa subunit"/>
    <property type="match status" value="1"/>
</dbReference>
<keyword evidence="9" id="KW-0560">Oxidoreductase</keyword>
<dbReference type="GO" id="GO:0009375">
    <property type="term" value="C:ferredoxin hydrogenase complex"/>
    <property type="evidence" value="ECO:0007669"/>
    <property type="project" value="InterPro"/>
</dbReference>
<comment type="subunit">
    <text evidence="5">Heterodimer of a large and a small subunit.</text>
</comment>
<keyword evidence="10" id="KW-0408">Iron</keyword>
<dbReference type="GO" id="GO:0051538">
    <property type="term" value="F:3 iron, 4 sulfur cluster binding"/>
    <property type="evidence" value="ECO:0007669"/>
    <property type="project" value="UniProtKB-KW"/>
</dbReference>
<dbReference type="PRINTS" id="PR00614">
    <property type="entry name" value="NIHGNASESMLL"/>
</dbReference>
<dbReference type="NCBIfam" id="TIGR00391">
    <property type="entry name" value="hydA"/>
    <property type="match status" value="1"/>
</dbReference>
<evidence type="ECO:0000256" key="6">
    <source>
        <dbReference type="ARBA" id="ARBA00022485"/>
    </source>
</evidence>
<evidence type="ECO:0000256" key="4">
    <source>
        <dbReference type="ARBA" id="ARBA00006605"/>
    </source>
</evidence>
<evidence type="ECO:0000259" key="14">
    <source>
        <dbReference type="Pfam" id="PF14720"/>
    </source>
</evidence>
<dbReference type="Proteomes" id="UP000184447">
    <property type="component" value="Unassembled WGS sequence"/>
</dbReference>
<evidence type="ECO:0000256" key="7">
    <source>
        <dbReference type="ARBA" id="ARBA00022723"/>
    </source>
</evidence>
<keyword evidence="11" id="KW-0411">Iron-sulfur</keyword>
<dbReference type="Pfam" id="PF14720">
    <property type="entry name" value="NiFe_hyd_SSU_C"/>
    <property type="match status" value="1"/>
</dbReference>
<dbReference type="SUPFAM" id="SSF56770">
    <property type="entry name" value="HydA/Nqo6-like"/>
    <property type="match status" value="1"/>
</dbReference>
<keyword evidence="7" id="KW-0479">Metal-binding</keyword>
<dbReference type="PANTHER" id="PTHR30013">
    <property type="entry name" value="NIFE / NIFESE HYDROGENASE SMALL SUBUNIT FAMILY MEMBER"/>
    <property type="match status" value="1"/>
</dbReference>
<organism evidence="15 16">
    <name type="scientific">Clostridium grantii DSM 8605</name>
    <dbReference type="NCBI Taxonomy" id="1121316"/>
    <lineage>
        <taxon>Bacteria</taxon>
        <taxon>Bacillati</taxon>
        <taxon>Bacillota</taxon>
        <taxon>Clostridia</taxon>
        <taxon>Eubacteriales</taxon>
        <taxon>Clostridiaceae</taxon>
        <taxon>Clostridium</taxon>
    </lineage>
</organism>
<name>A0A1M5VNW4_9CLOT</name>
<evidence type="ECO:0000256" key="12">
    <source>
        <dbReference type="ARBA" id="ARBA00023291"/>
    </source>
</evidence>
<evidence type="ECO:0000256" key="8">
    <source>
        <dbReference type="ARBA" id="ARBA00022729"/>
    </source>
</evidence>
<dbReference type="InterPro" id="IPR001821">
    <property type="entry name" value="NiFe_hydrogenase_ssu"/>
</dbReference>
<feature type="domain" description="NADH:ubiquinone oxidoreductase-like 20kDa subunit" evidence="13">
    <location>
        <begin position="5"/>
        <end position="137"/>
    </location>
</feature>
<evidence type="ECO:0000259" key="13">
    <source>
        <dbReference type="Pfam" id="PF01058"/>
    </source>
</evidence>
<dbReference type="AlphaFoldDB" id="A0A1M5VNW4"/>
<evidence type="ECO:0000256" key="11">
    <source>
        <dbReference type="ARBA" id="ARBA00023014"/>
    </source>
</evidence>
<keyword evidence="16" id="KW-1185">Reference proteome</keyword>
<dbReference type="GO" id="GO:0044569">
    <property type="term" value="C:[Ni-Fe] hydrogenase complex"/>
    <property type="evidence" value="ECO:0007669"/>
    <property type="project" value="TreeGrafter"/>
</dbReference>
<protein>
    <submittedName>
        <fullName evidence="15">Hydrogenase small subunit</fullName>
    </submittedName>
</protein>
<dbReference type="InterPro" id="IPR037148">
    <property type="entry name" value="NiFe-Hase_small_C_sf"/>
</dbReference>
<dbReference type="EMBL" id="FQXM01000012">
    <property type="protein sequence ID" value="SHH76917.1"/>
    <property type="molecule type" value="Genomic_DNA"/>
</dbReference>
<dbReference type="InterPro" id="IPR037024">
    <property type="entry name" value="NiFe_Hase_small_N_sf"/>
</dbReference>
<sequence>MAFFLNNMVSLEYQNSISPEQGEKAFQKLLDTLNTEFILIVDGAISIKDNGLYNVVANYKGKIITGMEAVKMTAEKAKYIIAVGTCASYGGISAASPNEAECRSLKQFLQESGIGKQVIILPGCPGNPDWIIGTIANLIEFGVPELDDEGRPIVFYGTTIHDNCERRSYFDKGIFAEKLDDKECMFKLGCKGPITKVDCPIRRWNDTDNWPVGNNTPCIGCAQKGFAKGIEPFIRLSDIKKN</sequence>
<evidence type="ECO:0000256" key="1">
    <source>
        <dbReference type="ARBA" id="ARBA00001927"/>
    </source>
</evidence>
<keyword evidence="12" id="KW-0003">3Fe-4S</keyword>
<dbReference type="GO" id="GO:0030313">
    <property type="term" value="C:cell envelope"/>
    <property type="evidence" value="ECO:0007669"/>
    <property type="project" value="UniProtKB-SubCell"/>
</dbReference>
<dbReference type="GO" id="GO:0016020">
    <property type="term" value="C:membrane"/>
    <property type="evidence" value="ECO:0007669"/>
    <property type="project" value="TreeGrafter"/>
</dbReference>
<reference evidence="15 16" key="1">
    <citation type="submission" date="2016-11" db="EMBL/GenBank/DDBJ databases">
        <authorList>
            <person name="Jaros S."/>
            <person name="Januszkiewicz K."/>
            <person name="Wedrychowicz H."/>
        </authorList>
    </citation>
    <scope>NUCLEOTIDE SEQUENCE [LARGE SCALE GENOMIC DNA]</scope>
    <source>
        <strain evidence="15 16">DSM 8605</strain>
    </source>
</reference>
<comment type="similarity">
    <text evidence="4">Belongs to the [NiFe]/[NiFeSe] hydrogenase small subunit family.</text>
</comment>
<evidence type="ECO:0000313" key="16">
    <source>
        <dbReference type="Proteomes" id="UP000184447"/>
    </source>
</evidence>
<keyword evidence="6" id="KW-0004">4Fe-4S</keyword>
<dbReference type="GO" id="GO:0009055">
    <property type="term" value="F:electron transfer activity"/>
    <property type="evidence" value="ECO:0007669"/>
    <property type="project" value="TreeGrafter"/>
</dbReference>
<dbReference type="Gene3D" id="4.10.480.10">
    <property type="entry name" value="Cytochrome-c3 hydrogenase, C-terminal domain"/>
    <property type="match status" value="1"/>
</dbReference>
<comment type="cofactor">
    <cofactor evidence="1">
        <name>[3Fe-4S] cluster</name>
        <dbReference type="ChEBI" id="CHEBI:21137"/>
    </cofactor>
</comment>
<keyword evidence="8" id="KW-0732">Signal</keyword>
<dbReference type="Pfam" id="PF01058">
    <property type="entry name" value="Oxidored_q6"/>
    <property type="match status" value="1"/>
</dbReference>
<feature type="domain" description="Cytochrome-c3 hydrogenase C-terminal" evidence="14">
    <location>
        <begin position="156"/>
        <end position="233"/>
    </location>
</feature>
<comment type="cofactor">
    <cofactor evidence="2">
        <name>[4Fe-4S] cluster</name>
        <dbReference type="ChEBI" id="CHEBI:49883"/>
    </cofactor>
</comment>
<proteinExistence type="inferred from homology"/>
<dbReference type="GO" id="GO:0008901">
    <property type="term" value="F:ferredoxin hydrogenase activity"/>
    <property type="evidence" value="ECO:0007669"/>
    <property type="project" value="InterPro"/>
</dbReference>